<dbReference type="PANTHER" id="PTHR30529">
    <property type="entry name" value="CYTOCHROME B561"/>
    <property type="match status" value="1"/>
</dbReference>
<dbReference type="SUPFAM" id="SSF81342">
    <property type="entry name" value="Transmembrane di-heme cytochromes"/>
    <property type="match status" value="1"/>
</dbReference>
<dbReference type="InterPro" id="IPR011577">
    <property type="entry name" value="Cyt_b561_bac/Ni-Hgenase"/>
</dbReference>
<evidence type="ECO:0000313" key="16">
    <source>
        <dbReference type="Proteomes" id="UP000215377"/>
    </source>
</evidence>
<evidence type="ECO:0000256" key="13">
    <source>
        <dbReference type="SAM" id="Phobius"/>
    </source>
</evidence>
<reference evidence="15 16" key="1">
    <citation type="submission" date="2013-04" db="EMBL/GenBank/DDBJ databases">
        <title>Oceanicola sp. 22II1-22F33 Genome Sequencing.</title>
        <authorList>
            <person name="Lai Q."/>
            <person name="Li G."/>
            <person name="Shao Z."/>
        </authorList>
    </citation>
    <scope>NUCLEOTIDE SEQUENCE [LARGE SCALE GENOMIC DNA]</scope>
    <source>
        <strain evidence="15 16">22II1-22F33</strain>
    </source>
</reference>
<proteinExistence type="inferred from homology"/>
<keyword evidence="16" id="KW-1185">Reference proteome</keyword>
<dbReference type="Proteomes" id="UP000215377">
    <property type="component" value="Unassembled WGS sequence"/>
</dbReference>
<protein>
    <submittedName>
        <fullName evidence="15">Cytochrome B561</fullName>
    </submittedName>
</protein>
<feature type="domain" description="Cytochrome b561 bacterial/Ni-hydrogenase" evidence="14">
    <location>
        <begin position="8"/>
        <end position="178"/>
    </location>
</feature>
<feature type="transmembrane region" description="Helical" evidence="13">
    <location>
        <begin position="87"/>
        <end position="108"/>
    </location>
</feature>
<dbReference type="Pfam" id="PF01292">
    <property type="entry name" value="Ni_hydr_CYTB"/>
    <property type="match status" value="1"/>
</dbReference>
<evidence type="ECO:0000256" key="9">
    <source>
        <dbReference type="ARBA" id="ARBA00022989"/>
    </source>
</evidence>
<evidence type="ECO:0000256" key="8">
    <source>
        <dbReference type="ARBA" id="ARBA00022982"/>
    </source>
</evidence>
<organism evidence="15 16">
    <name type="scientific">Marinibacterium profundimaris</name>
    <dbReference type="NCBI Taxonomy" id="1679460"/>
    <lineage>
        <taxon>Bacteria</taxon>
        <taxon>Pseudomonadati</taxon>
        <taxon>Pseudomonadota</taxon>
        <taxon>Alphaproteobacteria</taxon>
        <taxon>Rhodobacterales</taxon>
        <taxon>Paracoccaceae</taxon>
        <taxon>Marinibacterium</taxon>
    </lineage>
</organism>
<keyword evidence="11 13" id="KW-0472">Membrane</keyword>
<evidence type="ECO:0000256" key="10">
    <source>
        <dbReference type="ARBA" id="ARBA00023004"/>
    </source>
</evidence>
<evidence type="ECO:0000256" key="5">
    <source>
        <dbReference type="ARBA" id="ARBA00022617"/>
    </source>
</evidence>
<keyword evidence="6 13" id="KW-0812">Transmembrane</keyword>
<evidence type="ECO:0000256" key="7">
    <source>
        <dbReference type="ARBA" id="ARBA00022723"/>
    </source>
</evidence>
<dbReference type="PANTHER" id="PTHR30529:SF1">
    <property type="entry name" value="CYTOCHROME B561 HOMOLOG 2"/>
    <property type="match status" value="1"/>
</dbReference>
<evidence type="ECO:0000256" key="12">
    <source>
        <dbReference type="ARBA" id="ARBA00037975"/>
    </source>
</evidence>
<dbReference type="Gene3D" id="1.20.950.20">
    <property type="entry name" value="Transmembrane di-heme cytochromes, Chain C"/>
    <property type="match status" value="1"/>
</dbReference>
<evidence type="ECO:0000256" key="4">
    <source>
        <dbReference type="ARBA" id="ARBA00022475"/>
    </source>
</evidence>
<feature type="transmembrane region" description="Helical" evidence="13">
    <location>
        <begin position="46"/>
        <end position="67"/>
    </location>
</feature>
<evidence type="ECO:0000259" key="14">
    <source>
        <dbReference type="Pfam" id="PF01292"/>
    </source>
</evidence>
<comment type="cofactor">
    <cofactor evidence="1">
        <name>heme b</name>
        <dbReference type="ChEBI" id="CHEBI:60344"/>
    </cofactor>
</comment>
<dbReference type="GO" id="GO:0005886">
    <property type="term" value="C:plasma membrane"/>
    <property type="evidence" value="ECO:0007669"/>
    <property type="project" value="UniProtKB-SubCell"/>
</dbReference>
<dbReference type="OrthoDB" id="8156287at2"/>
<dbReference type="InterPro" id="IPR052168">
    <property type="entry name" value="Cytochrome_b561_oxidase"/>
</dbReference>
<evidence type="ECO:0000256" key="11">
    <source>
        <dbReference type="ARBA" id="ARBA00023136"/>
    </source>
</evidence>
<comment type="subcellular location">
    <subcellularLocation>
        <location evidence="2">Cell membrane</location>
        <topology evidence="2">Multi-pass membrane protein</topology>
    </subcellularLocation>
</comment>
<keyword evidence="7" id="KW-0479">Metal-binding</keyword>
<evidence type="ECO:0000256" key="1">
    <source>
        <dbReference type="ARBA" id="ARBA00001970"/>
    </source>
</evidence>
<accession>A0A225NBJ9</accession>
<dbReference type="AlphaFoldDB" id="A0A225NBJ9"/>
<evidence type="ECO:0000313" key="15">
    <source>
        <dbReference type="EMBL" id="OWU68056.1"/>
    </source>
</evidence>
<keyword evidence="8" id="KW-0249">Electron transport</keyword>
<dbReference type="EMBL" id="AQQR01000024">
    <property type="protein sequence ID" value="OWU68056.1"/>
    <property type="molecule type" value="Genomic_DNA"/>
</dbReference>
<sequence length="184" mass="20417">MTDPSQDYRTPARLLHWIVALFVLLTIPAGFIMIQDGLARPVQNTLFVFHKNIGVILFLLVLLRLAYRWLRPPPPVPETLHPLQAMAARVSHVLLYTLLLVMPLAGYIRVRAGRFPIEGLDALGIGTLVPRSEALANAAKALHFYGAYAIAALIAIHIGAALLHGLILRDGVFARMWPPLARRR</sequence>
<dbReference type="GO" id="GO:0046872">
    <property type="term" value="F:metal ion binding"/>
    <property type="evidence" value="ECO:0007669"/>
    <property type="project" value="UniProtKB-KW"/>
</dbReference>
<comment type="caution">
    <text evidence="15">The sequence shown here is derived from an EMBL/GenBank/DDBJ whole genome shotgun (WGS) entry which is preliminary data.</text>
</comment>
<feature type="transmembrane region" description="Helical" evidence="13">
    <location>
        <begin position="14"/>
        <end position="34"/>
    </location>
</feature>
<name>A0A225NBJ9_9RHOB</name>
<evidence type="ECO:0000256" key="6">
    <source>
        <dbReference type="ARBA" id="ARBA00022692"/>
    </source>
</evidence>
<dbReference type="InterPro" id="IPR016174">
    <property type="entry name" value="Di-haem_cyt_TM"/>
</dbReference>
<keyword evidence="4" id="KW-1003">Cell membrane</keyword>
<dbReference type="GO" id="GO:0020037">
    <property type="term" value="F:heme binding"/>
    <property type="evidence" value="ECO:0007669"/>
    <property type="project" value="TreeGrafter"/>
</dbReference>
<evidence type="ECO:0000256" key="3">
    <source>
        <dbReference type="ARBA" id="ARBA00022448"/>
    </source>
</evidence>
<feature type="transmembrane region" description="Helical" evidence="13">
    <location>
        <begin position="145"/>
        <end position="167"/>
    </location>
</feature>
<dbReference type="GO" id="GO:0009055">
    <property type="term" value="F:electron transfer activity"/>
    <property type="evidence" value="ECO:0007669"/>
    <property type="project" value="InterPro"/>
</dbReference>
<dbReference type="RefSeq" id="WP_088652621.1">
    <property type="nucleotide sequence ID" value="NZ_AQQR01000024.1"/>
</dbReference>
<evidence type="ECO:0000256" key="2">
    <source>
        <dbReference type="ARBA" id="ARBA00004651"/>
    </source>
</evidence>
<keyword evidence="9 13" id="KW-1133">Transmembrane helix</keyword>
<keyword evidence="5" id="KW-0349">Heme</keyword>
<gene>
    <name evidence="15" type="ORF">ATO3_25015</name>
</gene>
<comment type="similarity">
    <text evidence="12">Belongs to the cytochrome b561 family.</text>
</comment>
<keyword evidence="3" id="KW-0813">Transport</keyword>
<dbReference type="GO" id="GO:0022904">
    <property type="term" value="P:respiratory electron transport chain"/>
    <property type="evidence" value="ECO:0007669"/>
    <property type="project" value="InterPro"/>
</dbReference>
<keyword evidence="10" id="KW-0408">Iron</keyword>